<dbReference type="PANTHER" id="PTHR46193">
    <property type="entry name" value="6-PHOSPHOGLUCONATE PHOSPHATASE"/>
    <property type="match status" value="1"/>
</dbReference>
<dbReference type="SFLD" id="SFLDG01129">
    <property type="entry name" value="C1.5:_HAD__Beta-PGM__Phosphata"/>
    <property type="match status" value="1"/>
</dbReference>
<organism evidence="5 6">
    <name type="scientific">Acetobacter suratthaniensis</name>
    <dbReference type="NCBI Taxonomy" id="1502841"/>
    <lineage>
        <taxon>Bacteria</taxon>
        <taxon>Pseudomonadati</taxon>
        <taxon>Pseudomonadota</taxon>
        <taxon>Alphaproteobacteria</taxon>
        <taxon>Acetobacterales</taxon>
        <taxon>Acetobacteraceae</taxon>
        <taxon>Acetobacter</taxon>
    </lineage>
</organism>
<dbReference type="InterPro" id="IPR036412">
    <property type="entry name" value="HAD-like_sf"/>
</dbReference>
<dbReference type="SUPFAM" id="SSF56784">
    <property type="entry name" value="HAD-like"/>
    <property type="match status" value="1"/>
</dbReference>
<dbReference type="EMBL" id="JAFVMG010000009">
    <property type="protein sequence ID" value="MBO1328750.1"/>
    <property type="molecule type" value="Genomic_DNA"/>
</dbReference>
<dbReference type="Pfam" id="PF00702">
    <property type="entry name" value="Hydrolase"/>
    <property type="match status" value="1"/>
</dbReference>
<comment type="cofactor">
    <cofactor evidence="1">
        <name>Mg(2+)</name>
        <dbReference type="ChEBI" id="CHEBI:18420"/>
    </cofactor>
</comment>
<evidence type="ECO:0000256" key="1">
    <source>
        <dbReference type="ARBA" id="ARBA00001946"/>
    </source>
</evidence>
<dbReference type="InterPro" id="IPR006439">
    <property type="entry name" value="HAD-SF_hydro_IA"/>
</dbReference>
<comment type="caution">
    <text evidence="5">The sequence shown here is derived from an EMBL/GenBank/DDBJ whole genome shotgun (WGS) entry which is preliminary data.</text>
</comment>
<dbReference type="Gene3D" id="3.40.50.1000">
    <property type="entry name" value="HAD superfamily/HAD-like"/>
    <property type="match status" value="1"/>
</dbReference>
<dbReference type="InterPro" id="IPR023198">
    <property type="entry name" value="PGP-like_dom2"/>
</dbReference>
<dbReference type="SFLD" id="SFLDS00003">
    <property type="entry name" value="Haloacid_Dehalogenase"/>
    <property type="match status" value="1"/>
</dbReference>
<sequence>MSHKTGTGLVELVIFDCDGVLVDSEAATCGLCAQAAREAGMVVSDEDSIETFSGMALPLIRTMIEQKTGTTLPSDWTAMMQARFVAAMEKGARPIPGVYAMLDAVRAMGLPMRVGTNSSMEEMAVKFAATNLGPYFGAGVHSAVDVGAPKPRPDIYLTAARQQGVSPQACVVLEDSLPGAQAALAAGMTCVMLVEAGKAPPELPGVLRITHLSEFPAVLERLNTGKDNA</sequence>
<dbReference type="InterPro" id="IPR023214">
    <property type="entry name" value="HAD_sf"/>
</dbReference>
<evidence type="ECO:0000256" key="3">
    <source>
        <dbReference type="ARBA" id="ARBA00022723"/>
    </source>
</evidence>
<accession>A0ABS3LMZ3</accession>
<comment type="similarity">
    <text evidence="2">Belongs to the HAD-like hydrolase superfamily. CbbY/CbbZ/Gph/YieH family.</text>
</comment>
<evidence type="ECO:0000256" key="4">
    <source>
        <dbReference type="ARBA" id="ARBA00022842"/>
    </source>
</evidence>
<dbReference type="Gene3D" id="1.10.150.240">
    <property type="entry name" value="Putative phosphatase, domain 2"/>
    <property type="match status" value="1"/>
</dbReference>
<dbReference type="Proteomes" id="UP000664399">
    <property type="component" value="Unassembled WGS sequence"/>
</dbReference>
<reference evidence="5 6" key="1">
    <citation type="submission" date="2021-03" db="EMBL/GenBank/DDBJ databases">
        <title>The complete genome sequence of Acetobacter suratthaniensis TBRC 1719.</title>
        <authorList>
            <person name="Charoenyingcharoen P."/>
            <person name="Yukphan P."/>
        </authorList>
    </citation>
    <scope>NUCLEOTIDE SEQUENCE [LARGE SCALE GENOMIC DNA]</scope>
    <source>
        <strain evidence="5 6">TBRC 1719</strain>
    </source>
</reference>
<keyword evidence="3" id="KW-0479">Metal-binding</keyword>
<keyword evidence="4" id="KW-0460">Magnesium</keyword>
<evidence type="ECO:0000313" key="6">
    <source>
        <dbReference type="Proteomes" id="UP000664399"/>
    </source>
</evidence>
<dbReference type="InterPro" id="IPR051600">
    <property type="entry name" value="Beta-PGM-like"/>
</dbReference>
<keyword evidence="6" id="KW-1185">Reference proteome</keyword>
<evidence type="ECO:0000256" key="2">
    <source>
        <dbReference type="ARBA" id="ARBA00006171"/>
    </source>
</evidence>
<proteinExistence type="inferred from homology"/>
<gene>
    <name evidence="5" type="ORF">J2D75_09715</name>
</gene>
<name>A0ABS3LMZ3_9PROT</name>
<dbReference type="PANTHER" id="PTHR46193:SF10">
    <property type="entry name" value="6-PHOSPHOGLUCONATE PHOSPHATASE"/>
    <property type="match status" value="1"/>
</dbReference>
<evidence type="ECO:0000313" key="5">
    <source>
        <dbReference type="EMBL" id="MBO1328750.1"/>
    </source>
</evidence>
<dbReference type="NCBIfam" id="TIGR01509">
    <property type="entry name" value="HAD-SF-IA-v3"/>
    <property type="match status" value="1"/>
</dbReference>
<protein>
    <submittedName>
        <fullName evidence="5">HAD family phosphatase</fullName>
    </submittedName>
</protein>
<dbReference type="RefSeq" id="WP_207854625.1">
    <property type="nucleotide sequence ID" value="NZ_JAFVMG010000009.1"/>
</dbReference>